<evidence type="ECO:0000313" key="3">
    <source>
        <dbReference type="Proteomes" id="UP000581408"/>
    </source>
</evidence>
<protein>
    <submittedName>
        <fullName evidence="2">DUF559 domain-containing protein</fullName>
    </submittedName>
</protein>
<dbReference type="AlphaFoldDB" id="A0A838CHW2"/>
<dbReference type="RefSeq" id="WP_181194595.1">
    <property type="nucleotide sequence ID" value="NZ_JABFEE010000004.1"/>
</dbReference>
<proteinExistence type="predicted"/>
<sequence>MKRTGGFDMDGARKNALLEMLVDIRRVTAHDQTTHSRIRTGQLRQLTTSLYVDAAQWKRLEPFEQEFLRSCAASRQSTKAILVGFSAARVCGVWVHYDTKPGVQVALPSGKPPSAKAQSPGIEYKRMAVPDEDVVNRAGIRFTNAVRTAIDIARSAGERSGIVAFESLLTGCSDDQADLIRQECTATMQRMRGTKGIGKARRALAQATNRSESAYETLLRLILEEHGITCHAQVLIGPYRVDLLVGDVIIEIDGREKLKERPGAVYAKQLDRENWLREQGFKIVRVTPREINRNEVAVVRRVLDMLEEESRQLREVPRLYQPKGPSRQEFFPGALAKRLGL</sequence>
<dbReference type="InterPro" id="IPR007569">
    <property type="entry name" value="DUF559"/>
</dbReference>
<dbReference type="InterPro" id="IPR011335">
    <property type="entry name" value="Restrct_endonuc-II-like"/>
</dbReference>
<dbReference type="SUPFAM" id="SSF52980">
    <property type="entry name" value="Restriction endonuclease-like"/>
    <property type="match status" value="1"/>
</dbReference>
<dbReference type="Proteomes" id="UP000581408">
    <property type="component" value="Unassembled WGS sequence"/>
</dbReference>
<name>A0A838CHW2_9CORY</name>
<feature type="domain" description="DUF559" evidence="1">
    <location>
        <begin position="203"/>
        <end position="306"/>
    </location>
</feature>
<comment type="caution">
    <text evidence="2">The sequence shown here is derived from an EMBL/GenBank/DDBJ whole genome shotgun (WGS) entry which is preliminary data.</text>
</comment>
<evidence type="ECO:0000313" key="2">
    <source>
        <dbReference type="EMBL" id="MBA1835216.1"/>
    </source>
</evidence>
<reference evidence="2 3" key="1">
    <citation type="submission" date="2020-05" db="EMBL/GenBank/DDBJ databases">
        <title>Descriptions of Corynebacterium xxxx sp. nov., Corynebacterium yyyy sp. nov. and Corynebacterium zzzz sp. nov.</title>
        <authorList>
            <person name="Zhang G."/>
        </authorList>
    </citation>
    <scope>NUCLEOTIDE SEQUENCE [LARGE SCALE GENOMIC DNA]</scope>
    <source>
        <strain evidence="3">zg-915</strain>
    </source>
</reference>
<evidence type="ECO:0000259" key="1">
    <source>
        <dbReference type="Pfam" id="PF04480"/>
    </source>
</evidence>
<accession>A0A838CHW2</accession>
<organism evidence="2 3">
    <name type="scientific">Corynebacterium wankanglinii</name>
    <dbReference type="NCBI Taxonomy" id="2735136"/>
    <lineage>
        <taxon>Bacteria</taxon>
        <taxon>Bacillati</taxon>
        <taxon>Actinomycetota</taxon>
        <taxon>Actinomycetes</taxon>
        <taxon>Mycobacteriales</taxon>
        <taxon>Corynebacteriaceae</taxon>
        <taxon>Corynebacterium</taxon>
    </lineage>
</organism>
<dbReference type="Pfam" id="PF04480">
    <property type="entry name" value="DUF559"/>
    <property type="match status" value="1"/>
</dbReference>
<gene>
    <name evidence="2" type="ORF">HMC16_05690</name>
</gene>
<dbReference type="EMBL" id="JABFEE010000004">
    <property type="protein sequence ID" value="MBA1835216.1"/>
    <property type="molecule type" value="Genomic_DNA"/>
</dbReference>
<dbReference type="Gene3D" id="3.40.960.10">
    <property type="entry name" value="VSR Endonuclease"/>
    <property type="match status" value="1"/>
</dbReference>